<proteinExistence type="predicted"/>
<dbReference type="Proteomes" id="UP001594288">
    <property type="component" value="Unassembled WGS sequence"/>
</dbReference>
<dbReference type="EMBL" id="JBHPEI010000029">
    <property type="protein sequence ID" value="MFC1799778.1"/>
    <property type="molecule type" value="Genomic_DNA"/>
</dbReference>
<protein>
    <submittedName>
        <fullName evidence="2">Neuromedin U</fullName>
    </submittedName>
</protein>
<organism evidence="2 3">
    <name type="scientific">Eiseniibacteriota bacterium</name>
    <dbReference type="NCBI Taxonomy" id="2212470"/>
    <lineage>
        <taxon>Bacteria</taxon>
        <taxon>Candidatus Eiseniibacteriota</taxon>
    </lineage>
</organism>
<reference evidence="2 3" key="1">
    <citation type="submission" date="2024-09" db="EMBL/GenBank/DDBJ databases">
        <authorList>
            <person name="D'Angelo T."/>
        </authorList>
    </citation>
    <scope>NUCLEOTIDE SEQUENCE [LARGE SCALE GENOMIC DNA]</scope>
    <source>
        <strain evidence="2">SAG AM-311-F02</strain>
    </source>
</reference>
<keyword evidence="3" id="KW-1185">Reference proteome</keyword>
<name>A0ABV6YNY6_UNCEI</name>
<gene>
    <name evidence="2" type="ORF">ACFL2Z_02570</name>
</gene>
<evidence type="ECO:0000256" key="1">
    <source>
        <dbReference type="SAM" id="SignalP"/>
    </source>
</evidence>
<evidence type="ECO:0000313" key="3">
    <source>
        <dbReference type="Proteomes" id="UP001594288"/>
    </source>
</evidence>
<accession>A0ABV6YNY6</accession>
<feature type="signal peptide" evidence="1">
    <location>
        <begin position="1"/>
        <end position="32"/>
    </location>
</feature>
<comment type="caution">
    <text evidence="2">The sequence shown here is derived from an EMBL/GenBank/DDBJ whole genome shotgun (WGS) entry which is preliminary data.</text>
</comment>
<evidence type="ECO:0000313" key="2">
    <source>
        <dbReference type="EMBL" id="MFC1799778.1"/>
    </source>
</evidence>
<feature type="chain" id="PRO_5045809018" evidence="1">
    <location>
        <begin position="33"/>
        <end position="270"/>
    </location>
</feature>
<keyword evidence="1" id="KW-0732">Signal</keyword>
<sequence>MKTLSELTGWKIACMCAILTLGLGAFGAPCHAEDEGEDLAKQAQNPISNLISLPLQNNTSFNIGPYDRTANVLNIQPVVPFYDGSLITRTILPVVYQPDLASESGGSTGLGDLNFTAFYVPKSGGVMVAAGPILTFPTGGEERGSQKWSAGPSLILISTPGPWVLGALWNNIWSYAGDKEACNVNQMLLQYFINYNFPDFYLTSAPIITANWEAEDGQQWTVPFGLGIGKMVKLGKLPTNTTAQYYYNAVTPDYGPDWSLRLQVQFLFPK</sequence>